<keyword evidence="10" id="KW-1185">Reference proteome</keyword>
<keyword evidence="7" id="KW-1015">Disulfide bond</keyword>
<dbReference type="RefSeq" id="WP_156222360.1">
    <property type="nucleotide sequence ID" value="NZ_WOFH01000022.1"/>
</dbReference>
<evidence type="ECO:0000256" key="8">
    <source>
        <dbReference type="SAM" id="SignalP"/>
    </source>
</evidence>
<evidence type="ECO:0000313" key="10">
    <source>
        <dbReference type="Proteomes" id="UP000432015"/>
    </source>
</evidence>
<dbReference type="Proteomes" id="UP000432015">
    <property type="component" value="Unassembled WGS sequence"/>
</dbReference>
<keyword evidence="2" id="KW-0719">Serine esterase</keyword>
<evidence type="ECO:0000256" key="2">
    <source>
        <dbReference type="ARBA" id="ARBA00022487"/>
    </source>
</evidence>
<dbReference type="SUPFAM" id="SSF53474">
    <property type="entry name" value="alpha/beta-Hydrolases"/>
    <property type="match status" value="1"/>
</dbReference>
<name>A0A7K1LDR0_9ACTN</name>
<evidence type="ECO:0000313" key="9">
    <source>
        <dbReference type="EMBL" id="MUN42557.1"/>
    </source>
</evidence>
<evidence type="ECO:0000256" key="7">
    <source>
        <dbReference type="ARBA" id="ARBA00023157"/>
    </source>
</evidence>
<evidence type="ECO:0000256" key="1">
    <source>
        <dbReference type="ARBA" id="ARBA00006249"/>
    </source>
</evidence>
<dbReference type="GO" id="GO:0046872">
    <property type="term" value="F:metal ion binding"/>
    <property type="evidence" value="ECO:0007669"/>
    <property type="project" value="UniProtKB-KW"/>
</dbReference>
<keyword evidence="3" id="KW-0479">Metal-binding</keyword>
<dbReference type="EMBL" id="WOFH01000022">
    <property type="protein sequence ID" value="MUN42557.1"/>
    <property type="molecule type" value="Genomic_DNA"/>
</dbReference>
<dbReference type="Pfam" id="PF07519">
    <property type="entry name" value="Tannase"/>
    <property type="match status" value="1"/>
</dbReference>
<keyword evidence="5 9" id="KW-0378">Hydrolase</keyword>
<keyword evidence="6" id="KW-0106">Calcium</keyword>
<feature type="signal peptide" evidence="8">
    <location>
        <begin position="1"/>
        <end position="20"/>
    </location>
</feature>
<evidence type="ECO:0000256" key="4">
    <source>
        <dbReference type="ARBA" id="ARBA00022729"/>
    </source>
</evidence>
<accession>A0A7K1LDR0</accession>
<reference evidence="9 10" key="1">
    <citation type="submission" date="2019-11" db="EMBL/GenBank/DDBJ databases">
        <authorList>
            <person name="Cao P."/>
        </authorList>
    </citation>
    <scope>NUCLEOTIDE SEQUENCE [LARGE SCALE GENOMIC DNA]</scope>
    <source>
        <strain evidence="9 10">NEAU-AAG5</strain>
    </source>
</reference>
<proteinExistence type="inferred from homology"/>
<dbReference type="InterPro" id="IPR011118">
    <property type="entry name" value="Tannase/feruloyl_esterase"/>
</dbReference>
<comment type="similarity">
    <text evidence="1">Belongs to the tannase family.</text>
</comment>
<dbReference type="AlphaFoldDB" id="A0A7K1LDR0"/>
<protein>
    <submittedName>
        <fullName evidence="9">Tannase/feruloyl esterase family alpha/beta hydrolase</fullName>
    </submittedName>
</protein>
<dbReference type="InterPro" id="IPR029058">
    <property type="entry name" value="AB_hydrolase_fold"/>
</dbReference>
<comment type="caution">
    <text evidence="9">The sequence shown here is derived from an EMBL/GenBank/DDBJ whole genome shotgun (WGS) entry which is preliminary data.</text>
</comment>
<dbReference type="Gene3D" id="3.40.50.1820">
    <property type="entry name" value="alpha/beta hydrolase"/>
    <property type="match status" value="1"/>
</dbReference>
<organism evidence="9 10">
    <name type="scientific">Actinomadura litoris</name>
    <dbReference type="NCBI Taxonomy" id="2678616"/>
    <lineage>
        <taxon>Bacteria</taxon>
        <taxon>Bacillati</taxon>
        <taxon>Actinomycetota</taxon>
        <taxon>Actinomycetes</taxon>
        <taxon>Streptosporangiales</taxon>
        <taxon>Thermomonosporaceae</taxon>
        <taxon>Actinomadura</taxon>
    </lineage>
</organism>
<evidence type="ECO:0000256" key="5">
    <source>
        <dbReference type="ARBA" id="ARBA00022801"/>
    </source>
</evidence>
<evidence type="ECO:0000256" key="6">
    <source>
        <dbReference type="ARBA" id="ARBA00022837"/>
    </source>
</evidence>
<dbReference type="GO" id="GO:0052689">
    <property type="term" value="F:carboxylic ester hydrolase activity"/>
    <property type="evidence" value="ECO:0007669"/>
    <property type="project" value="UniProtKB-KW"/>
</dbReference>
<keyword evidence="4 8" id="KW-0732">Signal</keyword>
<evidence type="ECO:0000256" key="3">
    <source>
        <dbReference type="ARBA" id="ARBA00022723"/>
    </source>
</evidence>
<sequence length="430" mass="45889">MVSRTALLVPVLLASTLSPAAVADAGCGERGLGVPGAERSVVACLPDLTTAGTVPSGHTDPADWAGLVAPGAVNPSGVPGIQIDGYFPDTSATNPTHGWNHDAQFVIRLPERWNGGLVVSGPPGVREQYANDRIIGDHVLARGYAFAATDKGNTGPAIYQDGRRPGDAIQEWHTRLAQLTIAAKQVAARRYGRAPRHTYAAGLSAGGYLVRAQLERYPRLYTGGVDWNALTFASKGPSLLTTLPPALRAYPRYKAGRPGAHEEMLAAGYPAGSEPLWDYHHKNQWDFFQRVIREELDPSYDGAAQAGTPFCAEGTGSGCDTDYRLRSRPKAVRKAVERVSLTGRIGRPLISIQGTLDVLTPISRNGDVYDEMVRGAGRGALHRYHRVPGGSHTDGLAAAFPTLVRPMQSDFLNAFDRLAAWTQGGGRAVG</sequence>
<feature type="chain" id="PRO_5038950893" evidence="8">
    <location>
        <begin position="21"/>
        <end position="430"/>
    </location>
</feature>
<gene>
    <name evidence="9" type="ORF">GNZ18_39100</name>
</gene>